<feature type="domain" description="UspA" evidence="2">
    <location>
        <begin position="2"/>
        <end position="141"/>
    </location>
</feature>
<dbReference type="InterPro" id="IPR006015">
    <property type="entry name" value="Universal_stress_UspA"/>
</dbReference>
<keyword evidence="4" id="KW-1185">Reference proteome</keyword>
<dbReference type="InterPro" id="IPR051688">
    <property type="entry name" value="USP_A"/>
</dbReference>
<dbReference type="InterPro" id="IPR014729">
    <property type="entry name" value="Rossmann-like_a/b/a_fold"/>
</dbReference>
<dbReference type="KEGG" id="tpol:Mal48_10840"/>
<evidence type="ECO:0000259" key="2">
    <source>
        <dbReference type="Pfam" id="PF00582"/>
    </source>
</evidence>
<dbReference type="RefSeq" id="WP_197442064.1">
    <property type="nucleotide sequence ID" value="NZ_CP036267.1"/>
</dbReference>
<evidence type="ECO:0000313" key="4">
    <source>
        <dbReference type="Proteomes" id="UP000315724"/>
    </source>
</evidence>
<feature type="domain" description="UspA" evidence="2">
    <location>
        <begin position="154"/>
        <end position="290"/>
    </location>
</feature>
<accession>A0A517QJN4</accession>
<dbReference type="CDD" id="cd00293">
    <property type="entry name" value="USP-like"/>
    <property type="match status" value="2"/>
</dbReference>
<evidence type="ECO:0000256" key="1">
    <source>
        <dbReference type="ARBA" id="ARBA00008791"/>
    </source>
</evidence>
<dbReference type="PANTHER" id="PTHR43010:SF1">
    <property type="entry name" value="USPA DOMAIN-CONTAINING PROTEIN"/>
    <property type="match status" value="1"/>
</dbReference>
<dbReference type="AlphaFoldDB" id="A0A517QJN4"/>
<dbReference type="Proteomes" id="UP000315724">
    <property type="component" value="Chromosome"/>
</dbReference>
<dbReference type="Pfam" id="PF00582">
    <property type="entry name" value="Usp"/>
    <property type="match status" value="2"/>
</dbReference>
<comment type="similarity">
    <text evidence="1">Belongs to the universal stress protein A family.</text>
</comment>
<dbReference type="InterPro" id="IPR006016">
    <property type="entry name" value="UspA"/>
</dbReference>
<dbReference type="PANTHER" id="PTHR43010">
    <property type="entry name" value="UNIVERSAL STRESS PROTEIN SLR1230"/>
    <property type="match status" value="1"/>
</dbReference>
<protein>
    <submittedName>
        <fullName evidence="3">Universal stress protein</fullName>
    </submittedName>
</protein>
<proteinExistence type="inferred from homology"/>
<organism evidence="3 4">
    <name type="scientific">Thalassoglobus polymorphus</name>
    <dbReference type="NCBI Taxonomy" id="2527994"/>
    <lineage>
        <taxon>Bacteria</taxon>
        <taxon>Pseudomonadati</taxon>
        <taxon>Planctomycetota</taxon>
        <taxon>Planctomycetia</taxon>
        <taxon>Planctomycetales</taxon>
        <taxon>Planctomycetaceae</taxon>
        <taxon>Thalassoglobus</taxon>
    </lineage>
</organism>
<dbReference type="Gene3D" id="3.40.50.620">
    <property type="entry name" value="HUPs"/>
    <property type="match status" value="2"/>
</dbReference>
<name>A0A517QJN4_9PLAN</name>
<gene>
    <name evidence="3" type="ORF">Mal48_10840</name>
</gene>
<evidence type="ECO:0000313" key="3">
    <source>
        <dbReference type="EMBL" id="QDT31848.1"/>
    </source>
</evidence>
<dbReference type="PRINTS" id="PR01438">
    <property type="entry name" value="UNVRSLSTRESS"/>
</dbReference>
<reference evidence="3 4" key="1">
    <citation type="submission" date="2019-02" db="EMBL/GenBank/DDBJ databases">
        <title>Deep-cultivation of Planctomycetes and their phenomic and genomic characterization uncovers novel biology.</title>
        <authorList>
            <person name="Wiegand S."/>
            <person name="Jogler M."/>
            <person name="Boedeker C."/>
            <person name="Pinto D."/>
            <person name="Vollmers J."/>
            <person name="Rivas-Marin E."/>
            <person name="Kohn T."/>
            <person name="Peeters S.H."/>
            <person name="Heuer A."/>
            <person name="Rast P."/>
            <person name="Oberbeckmann S."/>
            <person name="Bunk B."/>
            <person name="Jeske O."/>
            <person name="Meyerdierks A."/>
            <person name="Storesund J.E."/>
            <person name="Kallscheuer N."/>
            <person name="Luecker S."/>
            <person name="Lage O.M."/>
            <person name="Pohl T."/>
            <person name="Merkel B.J."/>
            <person name="Hornburger P."/>
            <person name="Mueller R.-W."/>
            <person name="Bruemmer F."/>
            <person name="Labrenz M."/>
            <person name="Spormann A.M."/>
            <person name="Op den Camp H."/>
            <person name="Overmann J."/>
            <person name="Amann R."/>
            <person name="Jetten M.S.M."/>
            <person name="Mascher T."/>
            <person name="Medema M.H."/>
            <person name="Devos D.P."/>
            <person name="Kaster A.-K."/>
            <person name="Ovreas L."/>
            <person name="Rohde M."/>
            <person name="Galperin M.Y."/>
            <person name="Jogler C."/>
        </authorList>
    </citation>
    <scope>NUCLEOTIDE SEQUENCE [LARGE SCALE GENOMIC DNA]</scope>
    <source>
        <strain evidence="3 4">Mal48</strain>
    </source>
</reference>
<dbReference type="SUPFAM" id="SSF52402">
    <property type="entry name" value="Adenine nucleotide alpha hydrolases-like"/>
    <property type="match status" value="2"/>
</dbReference>
<sequence length="295" mass="32309">MRVLLATDGSEASKDAQWLLARIPFTSPLELTIAYVNVIPSLTHLKREFPSHVAGILEQYQSDGEALLAEEVSRFEGIRGTVEGCLKEGHPSETLIDLAEEKNAELIIVGARGQSATQQFLMGSTSAAIAKHADCSVLVTRPSEKVKASHRTFRIVVAVDGSDVSQNGVEMLAGIPWGENVDILVVSILQNESHLGTWDTELRRAIDGKEKAARERIVQSAVAQLRKATSRVAGEVVRANSVTEELLDTIERVDADLVVLGHRGLSRIKRFFIGSTCERILRHAKCSVWVHKDSE</sequence>
<dbReference type="EMBL" id="CP036267">
    <property type="protein sequence ID" value="QDT31848.1"/>
    <property type="molecule type" value="Genomic_DNA"/>
</dbReference>